<evidence type="ECO:0000256" key="5">
    <source>
        <dbReference type="ARBA" id="ARBA00022793"/>
    </source>
</evidence>
<keyword evidence="4" id="KW-0659">Purine metabolism</keyword>
<dbReference type="GO" id="GO:0051997">
    <property type="term" value="F:2-oxo-4-hydroxy-4-carboxy-5-ureidoimidazoline decarboxylase activity"/>
    <property type="evidence" value="ECO:0007669"/>
    <property type="project" value="UniProtKB-EC"/>
</dbReference>
<dbReference type="EC" id="4.1.1.97" evidence="3"/>
<dbReference type="SUPFAM" id="SSF158694">
    <property type="entry name" value="UraD-Like"/>
    <property type="match status" value="1"/>
</dbReference>
<dbReference type="AlphaFoldDB" id="A0A917BQ57"/>
<dbReference type="Gene3D" id="1.10.3330.10">
    <property type="entry name" value="Oxo-4-hydroxy-4-carboxy-5-ureidoimidazoline decarboxylase"/>
    <property type="match status" value="1"/>
</dbReference>
<evidence type="ECO:0000256" key="3">
    <source>
        <dbReference type="ARBA" id="ARBA00012257"/>
    </source>
</evidence>
<dbReference type="PANTHER" id="PTHR43466:SF1">
    <property type="entry name" value="2-OXO-4-HYDROXY-4-CARBOXY-5-UREIDOIMIDAZOLINE DECARBOXYLASE-RELATED"/>
    <property type="match status" value="1"/>
</dbReference>
<comment type="pathway">
    <text evidence="2">Purine metabolism; urate degradation; (S)-allantoin from urate: step 3/3.</text>
</comment>
<dbReference type="GO" id="GO:0006144">
    <property type="term" value="P:purine nucleobase metabolic process"/>
    <property type="evidence" value="ECO:0007669"/>
    <property type="project" value="UniProtKB-KW"/>
</dbReference>
<feature type="domain" description="Oxo-4-hydroxy-4-carboxy-5-ureidoimidazoline decarboxylase" evidence="8">
    <location>
        <begin position="13"/>
        <end position="164"/>
    </location>
</feature>
<keyword evidence="6" id="KW-0456">Lyase</keyword>
<evidence type="ECO:0000256" key="6">
    <source>
        <dbReference type="ARBA" id="ARBA00023239"/>
    </source>
</evidence>
<proteinExistence type="predicted"/>
<keyword evidence="10" id="KW-1185">Reference proteome</keyword>
<dbReference type="PANTHER" id="PTHR43466">
    <property type="entry name" value="2-OXO-4-HYDROXY-4-CARBOXY-5-UREIDOIMIDAZOLINE DECARBOXYLASE-RELATED"/>
    <property type="match status" value="1"/>
</dbReference>
<dbReference type="Proteomes" id="UP000605670">
    <property type="component" value="Unassembled WGS sequence"/>
</dbReference>
<keyword evidence="5" id="KW-0210">Decarboxylase</keyword>
<dbReference type="EMBL" id="BMEM01000003">
    <property type="protein sequence ID" value="GGF52328.1"/>
    <property type="molecule type" value="Genomic_DNA"/>
</dbReference>
<comment type="catalytic activity">
    <reaction evidence="1">
        <text>5-hydroxy-2-oxo-4-ureido-2,5-dihydro-1H-imidazole-5-carboxylate + H(+) = (S)-allantoin + CO2</text>
        <dbReference type="Rhea" id="RHEA:26301"/>
        <dbReference type="ChEBI" id="CHEBI:15378"/>
        <dbReference type="ChEBI" id="CHEBI:15678"/>
        <dbReference type="ChEBI" id="CHEBI:16526"/>
        <dbReference type="ChEBI" id="CHEBI:58639"/>
        <dbReference type="EC" id="4.1.1.97"/>
    </reaction>
</comment>
<dbReference type="InterPro" id="IPR017595">
    <property type="entry name" value="OHCU_decarboxylase-2"/>
</dbReference>
<sequence length="167" mass="18031">MRPGATGALPFDTMPDEEARALLRGCLDVDRWVEEVLAGRPYGDRVALVRTADLAARSLTAAELDAALAGHPRIGERAGAGHNQQASGREQAGVDSADTDLATRLASGNAAYEQRFDRVFLIRAAGRDGEEILAELQRRLGNDDDAERAEVVDNLRQIALLRLEEAV</sequence>
<accession>A0A917BQ57</accession>
<dbReference type="InterPro" id="IPR018020">
    <property type="entry name" value="OHCU_decarboxylase"/>
</dbReference>
<evidence type="ECO:0000259" key="8">
    <source>
        <dbReference type="Pfam" id="PF09349"/>
    </source>
</evidence>
<comment type="caution">
    <text evidence="9">The sequence shown here is derived from an EMBL/GenBank/DDBJ whole genome shotgun (WGS) entry which is preliminary data.</text>
</comment>
<evidence type="ECO:0000256" key="7">
    <source>
        <dbReference type="SAM" id="MobiDB-lite"/>
    </source>
</evidence>
<evidence type="ECO:0000256" key="4">
    <source>
        <dbReference type="ARBA" id="ARBA00022631"/>
    </source>
</evidence>
<feature type="region of interest" description="Disordered" evidence="7">
    <location>
        <begin position="74"/>
        <end position="95"/>
    </location>
</feature>
<dbReference type="InterPro" id="IPR036778">
    <property type="entry name" value="OHCU_decarboxylase_sf"/>
</dbReference>
<reference evidence="9" key="1">
    <citation type="journal article" date="2014" name="Int. J. Syst. Evol. Microbiol.">
        <title>Complete genome sequence of Corynebacterium casei LMG S-19264T (=DSM 44701T), isolated from a smear-ripened cheese.</title>
        <authorList>
            <consortium name="US DOE Joint Genome Institute (JGI-PGF)"/>
            <person name="Walter F."/>
            <person name="Albersmeier A."/>
            <person name="Kalinowski J."/>
            <person name="Ruckert C."/>
        </authorList>
    </citation>
    <scope>NUCLEOTIDE SEQUENCE</scope>
    <source>
        <strain evidence="9">CGMCC 1.12160</strain>
    </source>
</reference>
<dbReference type="NCBIfam" id="NF010372">
    <property type="entry name" value="PRK13798.1"/>
    <property type="match status" value="1"/>
</dbReference>
<gene>
    <name evidence="9" type="ORF">GCM10011366_20220</name>
</gene>
<dbReference type="GO" id="GO:0019628">
    <property type="term" value="P:urate catabolic process"/>
    <property type="evidence" value="ECO:0007669"/>
    <property type="project" value="TreeGrafter"/>
</dbReference>
<dbReference type="NCBIfam" id="TIGR03180">
    <property type="entry name" value="UraD_2"/>
    <property type="match status" value="1"/>
</dbReference>
<dbReference type="Pfam" id="PF09349">
    <property type="entry name" value="OHCU_decarbox"/>
    <property type="match status" value="1"/>
</dbReference>
<evidence type="ECO:0000313" key="10">
    <source>
        <dbReference type="Proteomes" id="UP000605670"/>
    </source>
</evidence>
<organism evidence="9 10">
    <name type="scientific">Ornithinimicrobium tianjinense</name>
    <dbReference type="NCBI Taxonomy" id="1195761"/>
    <lineage>
        <taxon>Bacteria</taxon>
        <taxon>Bacillati</taxon>
        <taxon>Actinomycetota</taxon>
        <taxon>Actinomycetes</taxon>
        <taxon>Micrococcales</taxon>
        <taxon>Ornithinimicrobiaceae</taxon>
        <taxon>Ornithinimicrobium</taxon>
    </lineage>
</organism>
<reference evidence="9" key="2">
    <citation type="submission" date="2020-09" db="EMBL/GenBank/DDBJ databases">
        <authorList>
            <person name="Sun Q."/>
            <person name="Zhou Y."/>
        </authorList>
    </citation>
    <scope>NUCLEOTIDE SEQUENCE</scope>
    <source>
        <strain evidence="9">CGMCC 1.12160</strain>
    </source>
</reference>
<evidence type="ECO:0000256" key="2">
    <source>
        <dbReference type="ARBA" id="ARBA00004754"/>
    </source>
</evidence>
<protein>
    <recommendedName>
        <fullName evidence="3">2-oxo-4-hydroxy-4-carboxy-5-ureidoimidazoline decarboxylase</fullName>
        <ecNumber evidence="3">4.1.1.97</ecNumber>
    </recommendedName>
</protein>
<evidence type="ECO:0000313" key="9">
    <source>
        <dbReference type="EMBL" id="GGF52328.1"/>
    </source>
</evidence>
<name>A0A917BQ57_9MICO</name>
<evidence type="ECO:0000256" key="1">
    <source>
        <dbReference type="ARBA" id="ARBA00001163"/>
    </source>
</evidence>